<accession>A0AAQ2EUB0</accession>
<keyword evidence="2" id="KW-0472">Membrane</keyword>
<reference evidence="4" key="2">
    <citation type="submission" date="2019-06" db="EMBL/GenBank/DDBJ databases">
        <title>Co-occurence of chitin degradation, pigmentation and bioactivity in marine Pseudoalteromonas.</title>
        <authorList>
            <person name="Sonnenschein E.C."/>
            <person name="Bech P.K."/>
        </authorList>
    </citation>
    <scope>NUCLEOTIDE SEQUENCE [LARGE SCALE GENOMIC DNA]</scope>
    <source>
        <strain evidence="4">S1607</strain>
    </source>
</reference>
<dbReference type="Proteomes" id="UP000305423">
    <property type="component" value="Unassembled WGS sequence"/>
</dbReference>
<proteinExistence type="predicted"/>
<evidence type="ECO:0000313" key="3">
    <source>
        <dbReference type="EMBL" id="TMN78333.1"/>
    </source>
</evidence>
<gene>
    <name evidence="3" type="ORF">CWB74_08720</name>
</gene>
<dbReference type="EMBL" id="PNEL01000021">
    <property type="protein sequence ID" value="TMN78333.1"/>
    <property type="molecule type" value="Genomic_DNA"/>
</dbReference>
<dbReference type="AlphaFoldDB" id="A0AAQ2EUB0"/>
<keyword evidence="1" id="KW-0175">Coiled coil</keyword>
<feature type="coiled-coil region" evidence="1">
    <location>
        <begin position="228"/>
        <end position="325"/>
    </location>
</feature>
<protein>
    <submittedName>
        <fullName evidence="3">Uncharacterized protein</fullName>
    </submittedName>
</protein>
<reference evidence="3 4" key="1">
    <citation type="submission" date="2017-12" db="EMBL/GenBank/DDBJ databases">
        <authorList>
            <person name="Paulsen S."/>
            <person name="Gram L.K."/>
        </authorList>
    </citation>
    <scope>NUCLEOTIDE SEQUENCE [LARGE SCALE GENOMIC DNA]</scope>
    <source>
        <strain evidence="3 4">S1607</strain>
    </source>
</reference>
<dbReference type="RefSeq" id="WP_045962860.1">
    <property type="nucleotide sequence ID" value="NZ_JXXW01000017.1"/>
</dbReference>
<keyword evidence="2" id="KW-0812">Transmembrane</keyword>
<keyword evidence="2" id="KW-1133">Transmembrane helix</keyword>
<sequence>MKKWGWYFPKDGLPERISAKEVLYRDETEGGWRGKAYYPYKNGSGGVMHAKRSSTGTPFFAFNCKHDAEEWERKGGGESQTHYLFKMALLELESTVLKFKGGTLPDTKITFKSANDEKAIGPYFIDVYCLFESDNLLGIKWEGKLGIELCLTNPVLPEKKEFLIQNNIPVVQHHISERMIYMGPEDEEDPEAERAYIEFVKSKIKENFMLVSLISDPSSELYELMTAKDRLLKENKELMAKNARLFEENKDLTIKNASLLEENRGLTIKSKSQSQDINLLKQAISAASQKVADISQQLSSKKDKLELANKRLNGAFTNIDELEKAIESYKFNEWVYVVVFSLSIGITAFGYMKGIILLNI</sequence>
<evidence type="ECO:0000256" key="2">
    <source>
        <dbReference type="SAM" id="Phobius"/>
    </source>
</evidence>
<comment type="caution">
    <text evidence="3">The sequence shown here is derived from an EMBL/GenBank/DDBJ whole genome shotgun (WGS) entry which is preliminary data.</text>
</comment>
<feature type="transmembrane region" description="Helical" evidence="2">
    <location>
        <begin position="334"/>
        <end position="352"/>
    </location>
</feature>
<organism evidence="3 4">
    <name type="scientific">Pseudoalteromonas piscicida</name>
    <dbReference type="NCBI Taxonomy" id="43662"/>
    <lineage>
        <taxon>Bacteria</taxon>
        <taxon>Pseudomonadati</taxon>
        <taxon>Pseudomonadota</taxon>
        <taxon>Gammaproteobacteria</taxon>
        <taxon>Alteromonadales</taxon>
        <taxon>Pseudoalteromonadaceae</taxon>
        <taxon>Pseudoalteromonas</taxon>
    </lineage>
</organism>
<evidence type="ECO:0000256" key="1">
    <source>
        <dbReference type="SAM" id="Coils"/>
    </source>
</evidence>
<evidence type="ECO:0000313" key="4">
    <source>
        <dbReference type="Proteomes" id="UP000305423"/>
    </source>
</evidence>
<name>A0AAQ2EUB0_PSEO7</name>